<dbReference type="EC" id="2.7.13.3" evidence="2"/>
<dbReference type="Gene3D" id="3.30.565.10">
    <property type="entry name" value="Histidine kinase-like ATPase, C-terminal domain"/>
    <property type="match status" value="1"/>
</dbReference>
<keyword evidence="3" id="KW-0808">Transferase</keyword>
<keyword evidence="7" id="KW-0547">Nucleotide-binding</keyword>
<name>A0ABT9EE04_9PROT</name>
<dbReference type="PANTHER" id="PTHR24421">
    <property type="entry name" value="NITRATE/NITRITE SENSOR PROTEIN NARX-RELATED"/>
    <property type="match status" value="1"/>
</dbReference>
<gene>
    <name evidence="7" type="ORF">Q7A36_38270</name>
</gene>
<evidence type="ECO:0000313" key="7">
    <source>
        <dbReference type="EMBL" id="MDO9714203.1"/>
    </source>
</evidence>
<dbReference type="SMART" id="SM00387">
    <property type="entry name" value="HATPase_c"/>
    <property type="match status" value="1"/>
</dbReference>
<dbReference type="InterPro" id="IPR036890">
    <property type="entry name" value="HATPase_C_sf"/>
</dbReference>
<dbReference type="InterPro" id="IPR050482">
    <property type="entry name" value="Sensor_HK_TwoCompSys"/>
</dbReference>
<protein>
    <recommendedName>
        <fullName evidence="2">histidine kinase</fullName>
        <ecNumber evidence="2">2.7.13.3</ecNumber>
    </recommendedName>
</protein>
<keyword evidence="8" id="KW-1185">Reference proteome</keyword>
<dbReference type="GO" id="GO:0005524">
    <property type="term" value="F:ATP binding"/>
    <property type="evidence" value="ECO:0007669"/>
    <property type="project" value="UniProtKB-KW"/>
</dbReference>
<dbReference type="RefSeq" id="WP_305109042.1">
    <property type="nucleotide sequence ID" value="NZ_JAUTWS010000184.1"/>
</dbReference>
<feature type="non-terminal residue" evidence="7">
    <location>
        <position position="1"/>
    </location>
</feature>
<keyword evidence="5" id="KW-0902">Two-component regulatory system</keyword>
<evidence type="ECO:0000256" key="3">
    <source>
        <dbReference type="ARBA" id="ARBA00022679"/>
    </source>
</evidence>
<feature type="domain" description="Histidine kinase/HSP90-like ATPase" evidence="6">
    <location>
        <begin position="1"/>
        <end position="93"/>
    </location>
</feature>
<proteinExistence type="predicted"/>
<accession>A0ABT9EE04</accession>
<dbReference type="PRINTS" id="PR00344">
    <property type="entry name" value="BCTRLSENSOR"/>
</dbReference>
<dbReference type="InterPro" id="IPR003594">
    <property type="entry name" value="HATPase_dom"/>
</dbReference>
<dbReference type="SUPFAM" id="SSF55874">
    <property type="entry name" value="ATPase domain of HSP90 chaperone/DNA topoisomerase II/histidine kinase"/>
    <property type="match status" value="1"/>
</dbReference>
<reference evidence="7 8" key="1">
    <citation type="submission" date="2023-08" db="EMBL/GenBank/DDBJ databases">
        <title>The draft genome sequence of Paracraurococcus sp. LOR1-02.</title>
        <authorList>
            <person name="Kingkaew E."/>
            <person name="Tanasupawat S."/>
        </authorList>
    </citation>
    <scope>NUCLEOTIDE SEQUENCE [LARGE SCALE GENOMIC DNA]</scope>
    <source>
        <strain evidence="7 8">LOR1-02</strain>
    </source>
</reference>
<comment type="catalytic activity">
    <reaction evidence="1">
        <text>ATP + protein L-histidine = ADP + protein N-phospho-L-histidine.</text>
        <dbReference type="EC" id="2.7.13.3"/>
    </reaction>
</comment>
<evidence type="ECO:0000256" key="2">
    <source>
        <dbReference type="ARBA" id="ARBA00012438"/>
    </source>
</evidence>
<keyword evidence="7" id="KW-0067">ATP-binding</keyword>
<evidence type="ECO:0000256" key="1">
    <source>
        <dbReference type="ARBA" id="ARBA00000085"/>
    </source>
</evidence>
<dbReference type="EMBL" id="JAUTWS010000184">
    <property type="protein sequence ID" value="MDO9714203.1"/>
    <property type="molecule type" value="Genomic_DNA"/>
</dbReference>
<organism evidence="7 8">
    <name type="scientific">Paracraurococcus lichenis</name>
    <dbReference type="NCBI Taxonomy" id="3064888"/>
    <lineage>
        <taxon>Bacteria</taxon>
        <taxon>Pseudomonadati</taxon>
        <taxon>Pseudomonadota</taxon>
        <taxon>Alphaproteobacteria</taxon>
        <taxon>Acetobacterales</taxon>
        <taxon>Roseomonadaceae</taxon>
        <taxon>Paracraurococcus</taxon>
    </lineage>
</organism>
<evidence type="ECO:0000256" key="4">
    <source>
        <dbReference type="ARBA" id="ARBA00022777"/>
    </source>
</evidence>
<evidence type="ECO:0000313" key="8">
    <source>
        <dbReference type="Proteomes" id="UP001243009"/>
    </source>
</evidence>
<dbReference type="CDD" id="cd16936">
    <property type="entry name" value="HATPase_RsbW-like"/>
    <property type="match status" value="1"/>
</dbReference>
<evidence type="ECO:0000259" key="6">
    <source>
        <dbReference type="SMART" id="SM00387"/>
    </source>
</evidence>
<dbReference type="Pfam" id="PF02518">
    <property type="entry name" value="HATPase_c"/>
    <property type="match status" value="1"/>
</dbReference>
<evidence type="ECO:0000256" key="5">
    <source>
        <dbReference type="ARBA" id="ARBA00023012"/>
    </source>
</evidence>
<dbReference type="InterPro" id="IPR004358">
    <property type="entry name" value="Sig_transdc_His_kin-like_C"/>
</dbReference>
<dbReference type="Proteomes" id="UP001243009">
    <property type="component" value="Unassembled WGS sequence"/>
</dbReference>
<keyword evidence="4" id="KW-0418">Kinase</keyword>
<sequence length="93" mass="9784">VLLVMEAATNALEHVFHPARGMVFEVELHERPGGRLLLSVRDDGPGIDPASTPPHAGQRLGMHIMRALAGQLGGTLRVGGGPGTTLQVEFARA</sequence>
<comment type="caution">
    <text evidence="7">The sequence shown here is derived from an EMBL/GenBank/DDBJ whole genome shotgun (WGS) entry which is preliminary data.</text>
</comment>